<keyword evidence="2" id="KW-1185">Reference proteome</keyword>
<evidence type="ECO:0000313" key="1">
    <source>
        <dbReference type="EMBL" id="MBP3950336.1"/>
    </source>
</evidence>
<dbReference type="AlphaFoldDB" id="A0A941AMY9"/>
<reference evidence="1" key="1">
    <citation type="submission" date="2021-03" db="EMBL/GenBank/DDBJ databases">
        <title>Bacillus suaedae sp. nov., isolated from Suaeda aralocaspica.</title>
        <authorList>
            <person name="Lei R.F.R."/>
        </authorList>
    </citation>
    <scope>NUCLEOTIDE SEQUENCE</scope>
    <source>
        <strain evidence="1">YZJH907-2</strain>
    </source>
</reference>
<dbReference type="EMBL" id="JAGKSQ010000002">
    <property type="protein sequence ID" value="MBP3950336.1"/>
    <property type="molecule type" value="Genomic_DNA"/>
</dbReference>
<comment type="caution">
    <text evidence="1">The sequence shown here is derived from an EMBL/GenBank/DDBJ whole genome shotgun (WGS) entry which is preliminary data.</text>
</comment>
<organism evidence="1 2">
    <name type="scientific">Halalkalibacter suaedae</name>
    <dbReference type="NCBI Taxonomy" id="2822140"/>
    <lineage>
        <taxon>Bacteria</taxon>
        <taxon>Bacillati</taxon>
        <taxon>Bacillota</taxon>
        <taxon>Bacilli</taxon>
        <taxon>Bacillales</taxon>
        <taxon>Bacillaceae</taxon>
        <taxon>Halalkalibacter</taxon>
    </lineage>
</organism>
<evidence type="ECO:0000313" key="2">
    <source>
        <dbReference type="Proteomes" id="UP000678228"/>
    </source>
</evidence>
<accession>A0A941AMY9</accession>
<proteinExistence type="predicted"/>
<dbReference type="Proteomes" id="UP000678228">
    <property type="component" value="Unassembled WGS sequence"/>
</dbReference>
<protein>
    <submittedName>
        <fullName evidence="1">Uncharacterized protein</fullName>
    </submittedName>
</protein>
<dbReference type="RefSeq" id="WP_210595987.1">
    <property type="nucleotide sequence ID" value="NZ_JAGKSQ010000002.1"/>
</dbReference>
<sequence length="111" mass="12520">MDFISVNSYLDKLHGNELYTALSQENKEKIIFSATELLLDNFKMSRLSDRAIAIQVLFMLEGDDEEFSKYKRQGVKSFSTKGVSVSFEGGMISPEVFKIVRSSTSPLGRLI</sequence>
<gene>
    <name evidence="1" type="ORF">J7W16_04265</name>
</gene>
<name>A0A941AMY9_9BACI</name>